<dbReference type="EMBL" id="VDMD01000125">
    <property type="protein sequence ID" value="TRM55523.1"/>
    <property type="molecule type" value="Genomic_DNA"/>
</dbReference>
<organism evidence="1 2">
    <name type="scientific">Schizophyllum amplum</name>
    <dbReference type="NCBI Taxonomy" id="97359"/>
    <lineage>
        <taxon>Eukaryota</taxon>
        <taxon>Fungi</taxon>
        <taxon>Dikarya</taxon>
        <taxon>Basidiomycota</taxon>
        <taxon>Agaricomycotina</taxon>
        <taxon>Agaricomycetes</taxon>
        <taxon>Agaricomycetidae</taxon>
        <taxon>Agaricales</taxon>
        <taxon>Schizophyllaceae</taxon>
        <taxon>Schizophyllum</taxon>
    </lineage>
</organism>
<name>A0A550BSK7_9AGAR</name>
<evidence type="ECO:0000313" key="2">
    <source>
        <dbReference type="Proteomes" id="UP000320762"/>
    </source>
</evidence>
<keyword evidence="2" id="KW-1185">Reference proteome</keyword>
<gene>
    <name evidence="1" type="ORF">BD626DRAFT_577389</name>
</gene>
<sequence>MDTDEQADNQLVSTWAETSQHSFADALLMLSRGNRVWAIFDKTFSPGRGAKERAIAEGICEKEVEDLDEEDRSSGDERKDKAMIAARLRPTTTPAEGIRAVTEALNAHVTVLAENTKTLTDAMLAATGISEEMVMASRDARARQESVKARGQQS</sequence>
<evidence type="ECO:0000313" key="1">
    <source>
        <dbReference type="EMBL" id="TRM55523.1"/>
    </source>
</evidence>
<dbReference type="Proteomes" id="UP000320762">
    <property type="component" value="Unassembled WGS sequence"/>
</dbReference>
<accession>A0A550BSK7</accession>
<comment type="caution">
    <text evidence="1">The sequence shown here is derived from an EMBL/GenBank/DDBJ whole genome shotgun (WGS) entry which is preliminary data.</text>
</comment>
<proteinExistence type="predicted"/>
<reference evidence="1 2" key="1">
    <citation type="journal article" date="2019" name="New Phytol.">
        <title>Comparative genomics reveals unique wood-decay strategies and fruiting body development in the Schizophyllaceae.</title>
        <authorList>
            <person name="Almasi E."/>
            <person name="Sahu N."/>
            <person name="Krizsan K."/>
            <person name="Balint B."/>
            <person name="Kovacs G.M."/>
            <person name="Kiss B."/>
            <person name="Cseklye J."/>
            <person name="Drula E."/>
            <person name="Henrissat B."/>
            <person name="Nagy I."/>
            <person name="Chovatia M."/>
            <person name="Adam C."/>
            <person name="LaButti K."/>
            <person name="Lipzen A."/>
            <person name="Riley R."/>
            <person name="Grigoriev I.V."/>
            <person name="Nagy L.G."/>
        </authorList>
    </citation>
    <scope>NUCLEOTIDE SEQUENCE [LARGE SCALE GENOMIC DNA]</scope>
    <source>
        <strain evidence="1 2">NL-1724</strain>
    </source>
</reference>
<dbReference type="AlphaFoldDB" id="A0A550BSK7"/>
<protein>
    <submittedName>
        <fullName evidence="1">Uncharacterized protein</fullName>
    </submittedName>
</protein>